<dbReference type="Gene3D" id="1.20.1740.10">
    <property type="entry name" value="Amino acid/polyamine transporter I"/>
    <property type="match status" value="1"/>
</dbReference>
<dbReference type="RefSeq" id="WP_236891548.1">
    <property type="nucleotide sequence ID" value="NZ_AP024488.1"/>
</dbReference>
<evidence type="ECO:0000313" key="7">
    <source>
        <dbReference type="EMBL" id="BCS95287.1"/>
    </source>
</evidence>
<dbReference type="Pfam" id="PF00324">
    <property type="entry name" value="AA_permease"/>
    <property type="match status" value="1"/>
</dbReference>
<comment type="subcellular location">
    <subcellularLocation>
        <location evidence="1">Membrane</location>
        <topology evidence="1">Multi-pass membrane protein</topology>
    </subcellularLocation>
</comment>
<sequence length="1716" mass="191419">MAQTKKYGAFTGVFTPSILTILGVIMYLRLPWIVGQAGLYMVFGIVLVAHIVSICTGLSVSSIATDKKVEGGGSYYIISRSLGLPIGGTLGIALFFGLSFSVSLYVIGFSESFNGYWGLGGSVNAIRVTGTVVLLLVTILTFISTSLALKAQFFILAAIILSLLSVLFGHSPYVPQQLSLSPQATAPSMMVLFGIFFPAVTGFEAGVSMSGDLEDPKRAIPVGTIAAILVGLTVYMLLPVFLLSRVDAVTLVSNPNVLLEIALVPALVIAGIWAATVSSAIGSILGAPRILQATAVDGITPKFFARGHGKANEPRNAILVTFLIAEAGILIGELDIIARVVSTFFITTYGFLNLTCAVERWASSDFRPSFKVPQGVSLLGFLTCVIVMIQLDLLAMIGGCLILGGLLFFLKRRELTLKSGDAWESVWLSVVRMGLFKLSQGGRHQRNWKPNILLFSGGSVARPYLIAFGKWISGQLGMVSNFDLIENPSAKVLFPHSIQAAVTDPETFEGVFTRRQECRDVYEGIDTIARTYGFSGIEPNAVLMGWRRKAKHPEAFAQLMVNLRELDYSLMVMNYHEEKGFGACKTIDVWWRGGGNNGNLTLALLTFILASPQWRDARVRFLVDTRESALIETIYKNMTRSLQDARIEGEIKVINNAAGERSFKEILAAESSNADLTILGLPELTLQNAGAAIEKTNDLLSGLGTTLLVGASSFFNPVVTGIEYDAKREAPVFSRDALANLGPQSFGLPPLTLPSDGRLRLHVTRLDRFSLHQVFQTVERHLLTVHERNRSLVHTLGELVDSALDRIEGLAKEGGSPRARRALGKVQGDLFFQVSRQLSEFKETSLPNQNEMLGEAVRSLHLNLEGYLQSVPERLTALHDSEAMSVLPGDRMGLRVLKWRTRMGCRLRSDGTPDVSVPFRHLVGAVWDHHLWTAWLSRFHQVGIQQYSWVKEIQGLVKLVKDRLEWAESRFGEAVLLPEEMEASKGEIAQAVERIQQANDTVFYELTRGMVLDLRHLANQVAMDAASVDAAYRTRQHAKQRKEGKTVTLRMAEFPGAWLTNQTLFVDMLSMDLSLMAYQRRLTVILKRIKQDWFLILENGLHDKIERLLQEVDSWLNQTEEQGEKEASFSFEVKSSLISEQAVKGVVTEIQPALEQIPEVAQAIGEPSLQQLQEGRFVEVESLAVDLRELLKYIVYADLLNPLRQHLAGIPATVDHIVSNVKDAVRFFSFHLAVSDTPEEALVGEEREAMINQAVTRIEKEMAAVSTLQQALMDAIDEGVARVAEKTNPWRIIHSSDDLRRYIRFQDNKKVLSFFEKKRRGIELWGQELLIKKIYQRTPGVLTALGKAAGGQEESMVKRVLERVDRVSPGNGVLSALPFHYRQLFLGDQPPSKEFWVGRDAEMARAQTTVDRFRSGTSGALMVTGEWLSGKSALAHHVAHSYFDRQSVFQVFPPPEGSCGLDTFHKALEEALQVRGRIERLFLQLPPHSVMVIHNLELWWERHPNGDTVTHHIEWLIRTFGHHCFFILTMNTHALTLLRNLQPLDDYFLDVVTCGPMTAAELKTLILMRHKATGLKFTLGNHSEETLSELMLARLFRRFYDWSGGNVGVALHAWVSHIDEVKGNTVRMGYPVLPDPTQRFQLPIEWMVVILQFVLHKVLSRERLMRLMVWPEEECLRFVDVLQRAGILQERGEGLWSLTPWLVPDLIDELRRGQML</sequence>
<feature type="domain" description="Amino acid permease/ SLC12A" evidence="6">
    <location>
        <begin position="13"/>
        <end position="411"/>
    </location>
</feature>
<protein>
    <recommendedName>
        <fullName evidence="6">Amino acid permease/ SLC12A domain-containing protein</fullName>
    </recommendedName>
</protein>
<evidence type="ECO:0000256" key="1">
    <source>
        <dbReference type="ARBA" id="ARBA00004141"/>
    </source>
</evidence>
<dbReference type="EMBL" id="AP024488">
    <property type="protein sequence ID" value="BCS95287.1"/>
    <property type="molecule type" value="Genomic_DNA"/>
</dbReference>
<evidence type="ECO:0000256" key="3">
    <source>
        <dbReference type="ARBA" id="ARBA00022989"/>
    </source>
</evidence>
<feature type="transmembrane region" description="Helical" evidence="5">
    <location>
        <begin position="340"/>
        <end position="358"/>
    </location>
</feature>
<evidence type="ECO:0000256" key="2">
    <source>
        <dbReference type="ARBA" id="ARBA00022692"/>
    </source>
</evidence>
<dbReference type="InterPro" id="IPR004841">
    <property type="entry name" value="AA-permease/SLC12A_dom"/>
</dbReference>
<keyword evidence="3 5" id="KW-1133">Transmembrane helix</keyword>
<dbReference type="SUPFAM" id="SSF52540">
    <property type="entry name" value="P-loop containing nucleoside triphosphate hydrolases"/>
    <property type="match status" value="1"/>
</dbReference>
<feature type="transmembrane region" description="Helical" evidence="5">
    <location>
        <begin position="7"/>
        <end position="28"/>
    </location>
</feature>
<evidence type="ECO:0000256" key="5">
    <source>
        <dbReference type="SAM" id="Phobius"/>
    </source>
</evidence>
<keyword evidence="8" id="KW-1185">Reference proteome</keyword>
<accession>A0ABM7PCA7</accession>
<keyword evidence="2 5" id="KW-0812">Transmembrane</keyword>
<reference evidence="7 8" key="1">
    <citation type="submission" date="2021-02" db="EMBL/GenBank/DDBJ databases">
        <title>Complete genome of Desulfoluna sp. strain ASN36.</title>
        <authorList>
            <person name="Takahashi A."/>
            <person name="Kojima H."/>
            <person name="Fukui M."/>
        </authorList>
    </citation>
    <scope>NUCLEOTIDE SEQUENCE [LARGE SCALE GENOMIC DNA]</scope>
    <source>
        <strain evidence="7 8">ASN36</strain>
    </source>
</reference>
<proteinExistence type="predicted"/>
<feature type="transmembrane region" description="Helical" evidence="5">
    <location>
        <begin position="189"/>
        <end position="207"/>
    </location>
</feature>
<dbReference type="InterPro" id="IPR004842">
    <property type="entry name" value="SLC12A_fam"/>
</dbReference>
<evidence type="ECO:0000259" key="6">
    <source>
        <dbReference type="Pfam" id="PF00324"/>
    </source>
</evidence>
<dbReference type="PANTHER" id="PTHR11827">
    <property type="entry name" value="SOLUTE CARRIER FAMILY 12, CATION COTRANSPORTERS"/>
    <property type="match status" value="1"/>
</dbReference>
<feature type="transmembrane region" description="Helical" evidence="5">
    <location>
        <begin position="262"/>
        <end position="285"/>
    </location>
</feature>
<feature type="transmembrane region" description="Helical" evidence="5">
    <location>
        <begin position="316"/>
        <end position="334"/>
    </location>
</feature>
<feature type="transmembrane region" description="Helical" evidence="5">
    <location>
        <begin position="219"/>
        <end position="242"/>
    </location>
</feature>
<dbReference type="Proteomes" id="UP001320148">
    <property type="component" value="Chromosome"/>
</dbReference>
<feature type="transmembrane region" description="Helical" evidence="5">
    <location>
        <begin position="82"/>
        <end position="105"/>
    </location>
</feature>
<organism evidence="7 8">
    <name type="scientific">Desulfoluna limicola</name>
    <dbReference type="NCBI Taxonomy" id="2810562"/>
    <lineage>
        <taxon>Bacteria</taxon>
        <taxon>Pseudomonadati</taxon>
        <taxon>Thermodesulfobacteriota</taxon>
        <taxon>Desulfobacteria</taxon>
        <taxon>Desulfobacterales</taxon>
        <taxon>Desulfolunaceae</taxon>
        <taxon>Desulfoluna</taxon>
    </lineage>
</organism>
<feature type="transmembrane region" description="Helical" evidence="5">
    <location>
        <begin position="40"/>
        <end position="61"/>
    </location>
</feature>
<keyword evidence="4 5" id="KW-0472">Membrane</keyword>
<evidence type="ECO:0000313" key="8">
    <source>
        <dbReference type="Proteomes" id="UP001320148"/>
    </source>
</evidence>
<evidence type="ECO:0000256" key="4">
    <source>
        <dbReference type="ARBA" id="ARBA00023136"/>
    </source>
</evidence>
<name>A0ABM7PCA7_9BACT</name>
<feature type="transmembrane region" description="Helical" evidence="5">
    <location>
        <begin position="125"/>
        <end position="144"/>
    </location>
</feature>
<feature type="transmembrane region" description="Helical" evidence="5">
    <location>
        <begin position="151"/>
        <end position="169"/>
    </location>
</feature>
<feature type="transmembrane region" description="Helical" evidence="5">
    <location>
        <begin position="379"/>
        <end position="410"/>
    </location>
</feature>
<dbReference type="PANTHER" id="PTHR11827:SF72">
    <property type="entry name" value="GH08340P"/>
    <property type="match status" value="1"/>
</dbReference>
<dbReference type="InterPro" id="IPR027417">
    <property type="entry name" value="P-loop_NTPase"/>
</dbReference>
<gene>
    <name evidence="7" type="ORF">DSLASN_09190</name>
</gene>